<feature type="transmembrane region" description="Helical" evidence="1">
    <location>
        <begin position="76"/>
        <end position="97"/>
    </location>
</feature>
<proteinExistence type="predicted"/>
<dbReference type="PANTHER" id="PTHR30273:SF2">
    <property type="entry name" value="PROTEIN FECR"/>
    <property type="match status" value="1"/>
</dbReference>
<protein>
    <submittedName>
        <fullName evidence="4">FecR domain-containing protein</fullName>
    </submittedName>
</protein>
<dbReference type="Gene3D" id="2.60.120.1440">
    <property type="match status" value="1"/>
</dbReference>
<evidence type="ECO:0000259" key="3">
    <source>
        <dbReference type="Pfam" id="PF16220"/>
    </source>
</evidence>
<keyword evidence="1" id="KW-1133">Transmembrane helix</keyword>
<organism evidence="4 5">
    <name type="scientific">Novosphingobium clariflavum</name>
    <dbReference type="NCBI Taxonomy" id="2029884"/>
    <lineage>
        <taxon>Bacteria</taxon>
        <taxon>Pseudomonadati</taxon>
        <taxon>Pseudomonadota</taxon>
        <taxon>Alphaproteobacteria</taxon>
        <taxon>Sphingomonadales</taxon>
        <taxon>Sphingomonadaceae</taxon>
        <taxon>Novosphingobium</taxon>
    </lineage>
</organism>
<dbReference type="InterPro" id="IPR006860">
    <property type="entry name" value="FecR"/>
</dbReference>
<feature type="domain" description="FecR N-terminal" evidence="3">
    <location>
        <begin position="8"/>
        <end position="43"/>
    </location>
</feature>
<feature type="domain" description="FecR protein" evidence="2">
    <location>
        <begin position="120"/>
        <end position="205"/>
    </location>
</feature>
<evidence type="ECO:0000259" key="2">
    <source>
        <dbReference type="Pfam" id="PF04773"/>
    </source>
</evidence>
<dbReference type="PIRSF" id="PIRSF018266">
    <property type="entry name" value="FecR"/>
    <property type="match status" value="1"/>
</dbReference>
<accession>A0ABV6SE73</accession>
<dbReference type="Pfam" id="PF16220">
    <property type="entry name" value="DUF4880"/>
    <property type="match status" value="1"/>
</dbReference>
<keyword evidence="5" id="KW-1185">Reference proteome</keyword>
<keyword evidence="1" id="KW-0472">Membrane</keyword>
<evidence type="ECO:0000313" key="5">
    <source>
        <dbReference type="Proteomes" id="UP001589858"/>
    </source>
</evidence>
<name>A0ABV6SE73_9SPHN</name>
<dbReference type="InterPro" id="IPR032623">
    <property type="entry name" value="FecR_N"/>
</dbReference>
<dbReference type="Pfam" id="PF04773">
    <property type="entry name" value="FecR"/>
    <property type="match status" value="1"/>
</dbReference>
<evidence type="ECO:0000256" key="1">
    <source>
        <dbReference type="SAM" id="Phobius"/>
    </source>
</evidence>
<reference evidence="4 5" key="1">
    <citation type="submission" date="2024-09" db="EMBL/GenBank/DDBJ databases">
        <authorList>
            <person name="Sun Q."/>
            <person name="Mori K."/>
        </authorList>
    </citation>
    <scope>NUCLEOTIDE SEQUENCE [LARGE SCALE GENOMIC DNA]</scope>
    <source>
        <strain evidence="4 5">CICC 11035S</strain>
    </source>
</reference>
<dbReference type="EMBL" id="JBHLTM010000065">
    <property type="protein sequence ID" value="MFC0686353.1"/>
    <property type="molecule type" value="Genomic_DNA"/>
</dbReference>
<evidence type="ECO:0000313" key="4">
    <source>
        <dbReference type="EMBL" id="MFC0686353.1"/>
    </source>
</evidence>
<dbReference type="PANTHER" id="PTHR30273">
    <property type="entry name" value="PERIPLASMIC SIGNAL SENSOR AND SIGMA FACTOR ACTIVATOR FECR-RELATED"/>
    <property type="match status" value="1"/>
</dbReference>
<dbReference type="Proteomes" id="UP001589858">
    <property type="component" value="Unassembled WGS sequence"/>
</dbReference>
<dbReference type="InterPro" id="IPR012373">
    <property type="entry name" value="Ferrdict_sens_TM"/>
</dbReference>
<comment type="caution">
    <text evidence="4">The sequence shown here is derived from an EMBL/GenBank/DDBJ whole genome shotgun (WGS) entry which is preliminary data.</text>
</comment>
<sequence length="333" mass="36312">MSNERAEQEATEWFARMRGPDADQYREAFEAWRAVPGHAEIYENRRRAWDTVKFITNTRTGRQRDLARAKPWTSRLPIWSIAAAVGFTFLAGAAVVVSVKQSATMSSEAPRTEIVALDEAPRRIILPDGSAVILDRGAKMEVAFNHSERRIHLVVGRGRFTVAHDAEHPFIVDAGDASVVAHGTMFDVELGSGRVGVALLQGSVEVRSHSGGRNGNPRVDLTAGQGVELVKGDISPPRPIGQIERQWPNDMLELNGVDLAAAVESFNQTSRIRIAVEPDVDTRVKVTGAFRRSDPDAFAYQLAETFGLIVDAQADGALTLAAPRKQNLKKAGG</sequence>
<gene>
    <name evidence="4" type="ORF">ACFFF8_17340</name>
</gene>
<dbReference type="RefSeq" id="WP_267224553.1">
    <property type="nucleotide sequence ID" value="NZ_JAPCWC010000038.1"/>
</dbReference>
<keyword evidence="1" id="KW-0812">Transmembrane</keyword>